<gene>
    <name evidence="3" type="ORF">GCM10010529_00860</name>
</gene>
<evidence type="ECO:0000313" key="4">
    <source>
        <dbReference type="Proteomes" id="UP001500236"/>
    </source>
</evidence>
<keyword evidence="2" id="KW-0472">Membrane</keyword>
<comment type="caution">
    <text evidence="3">The sequence shown here is derived from an EMBL/GenBank/DDBJ whole genome shotgun (WGS) entry which is preliminary data.</text>
</comment>
<reference evidence="4" key="1">
    <citation type="journal article" date="2019" name="Int. J. Syst. Evol. Microbiol.">
        <title>The Global Catalogue of Microorganisms (GCM) 10K type strain sequencing project: providing services to taxonomists for standard genome sequencing and annotation.</title>
        <authorList>
            <consortium name="The Broad Institute Genomics Platform"/>
            <consortium name="The Broad Institute Genome Sequencing Center for Infectious Disease"/>
            <person name="Wu L."/>
            <person name="Ma J."/>
        </authorList>
    </citation>
    <scope>NUCLEOTIDE SEQUENCE [LARGE SCALE GENOMIC DNA]</scope>
    <source>
        <strain evidence="4">JCM 14309</strain>
    </source>
</reference>
<protein>
    <submittedName>
        <fullName evidence="3">Uncharacterized protein</fullName>
    </submittedName>
</protein>
<evidence type="ECO:0000256" key="2">
    <source>
        <dbReference type="SAM" id="Phobius"/>
    </source>
</evidence>
<keyword evidence="2" id="KW-0812">Transmembrane</keyword>
<feature type="compositionally biased region" description="Basic and acidic residues" evidence="1">
    <location>
        <begin position="94"/>
        <end position="104"/>
    </location>
</feature>
<dbReference type="RefSeq" id="WP_344683646.1">
    <property type="nucleotide sequence ID" value="NZ_BAAAVT010000001.1"/>
</dbReference>
<keyword evidence="2" id="KW-1133">Transmembrane helix</keyword>
<sequence length="260" mass="28867">MTIEPRPDPSEDFEVSAAFIVPFPVLMILLMILIGEFIGFGGAFGVFIALIASAVISAICSIFLAAFFTNLAGTQTNDPPPLAPSETPSSSSHTSERTASRPKVEGPPPSQSQPSPNVAGTSTPTSHPNNASGTWRAHLCRHEPEVERELRNIELMIRERPEFTGIQQEKVLDAVARFSQHHRHQQHILEDTSHPDHAMVTREMGRYRRTVVKLLQLRQDELATGAYGGFDYREDLRAAEGMVEVLQDEFEQLRRDAESP</sequence>
<organism evidence="3 4">
    <name type="scientific">Nesterenkonia aethiopica</name>
    <dbReference type="NCBI Taxonomy" id="269144"/>
    <lineage>
        <taxon>Bacteria</taxon>
        <taxon>Bacillati</taxon>
        <taxon>Actinomycetota</taxon>
        <taxon>Actinomycetes</taxon>
        <taxon>Micrococcales</taxon>
        <taxon>Micrococcaceae</taxon>
        <taxon>Nesterenkonia</taxon>
    </lineage>
</organism>
<feature type="transmembrane region" description="Helical" evidence="2">
    <location>
        <begin position="15"/>
        <end position="34"/>
    </location>
</feature>
<feature type="region of interest" description="Disordered" evidence="1">
    <location>
        <begin position="78"/>
        <end position="137"/>
    </location>
</feature>
<evidence type="ECO:0000256" key="1">
    <source>
        <dbReference type="SAM" id="MobiDB-lite"/>
    </source>
</evidence>
<evidence type="ECO:0000313" key="3">
    <source>
        <dbReference type="EMBL" id="GAA3050634.1"/>
    </source>
</evidence>
<keyword evidence="4" id="KW-1185">Reference proteome</keyword>
<proteinExistence type="predicted"/>
<feature type="compositionally biased region" description="Polar residues" evidence="1">
    <location>
        <begin position="118"/>
        <end position="133"/>
    </location>
</feature>
<feature type="compositionally biased region" description="Low complexity" evidence="1">
    <location>
        <begin position="84"/>
        <end position="93"/>
    </location>
</feature>
<dbReference type="Proteomes" id="UP001500236">
    <property type="component" value="Unassembled WGS sequence"/>
</dbReference>
<dbReference type="EMBL" id="BAAAVT010000001">
    <property type="protein sequence ID" value="GAA3050634.1"/>
    <property type="molecule type" value="Genomic_DNA"/>
</dbReference>
<feature type="transmembrane region" description="Helical" evidence="2">
    <location>
        <begin position="46"/>
        <end position="68"/>
    </location>
</feature>
<name>A0ABP6LPH9_9MICC</name>
<accession>A0ABP6LPH9</accession>